<keyword evidence="4 13" id="KW-0147">Chitin-binding</keyword>
<dbReference type="GO" id="GO:0016998">
    <property type="term" value="P:cell wall macromolecule catabolic process"/>
    <property type="evidence" value="ECO:0007669"/>
    <property type="project" value="InterPro"/>
</dbReference>
<dbReference type="GO" id="GO:0008843">
    <property type="term" value="F:endochitinase activity"/>
    <property type="evidence" value="ECO:0007669"/>
    <property type="project" value="UniProtKB-EC"/>
</dbReference>
<dbReference type="Pfam" id="PF00182">
    <property type="entry name" value="Glyco_hydro_19"/>
    <property type="match status" value="1"/>
</dbReference>
<dbReference type="CDD" id="cd00325">
    <property type="entry name" value="chitinase_GH19"/>
    <property type="match status" value="1"/>
</dbReference>
<protein>
    <recommendedName>
        <fullName evidence="3">chitinase</fullName>
        <ecNumber evidence="3">3.2.1.14</ecNumber>
    </recommendedName>
</protein>
<keyword evidence="5 14" id="KW-0732">Signal</keyword>
<dbReference type="EC" id="3.2.1.14" evidence="3"/>
<dbReference type="GO" id="GO:0006032">
    <property type="term" value="P:chitin catabolic process"/>
    <property type="evidence" value="ECO:0007669"/>
    <property type="project" value="UniProtKB-KW"/>
</dbReference>
<keyword evidence="17" id="KW-1185">Reference proteome</keyword>
<dbReference type="PANTHER" id="PTHR22595">
    <property type="entry name" value="CHITINASE-RELATED"/>
    <property type="match status" value="1"/>
</dbReference>
<name>A0A8X8D8P8_POPTO</name>
<dbReference type="InterPro" id="IPR000726">
    <property type="entry name" value="Glyco_hydro_19_cat"/>
</dbReference>
<accession>A0A8X8D8P8</accession>
<dbReference type="AlphaFoldDB" id="A0A8X8D8P8"/>
<evidence type="ECO:0000256" key="7">
    <source>
        <dbReference type="ARBA" id="ARBA00022821"/>
    </source>
</evidence>
<proteinExistence type="inferred from homology"/>
<evidence type="ECO:0000256" key="8">
    <source>
        <dbReference type="ARBA" id="ARBA00023024"/>
    </source>
</evidence>
<evidence type="ECO:0000256" key="4">
    <source>
        <dbReference type="ARBA" id="ARBA00022669"/>
    </source>
</evidence>
<evidence type="ECO:0000256" key="10">
    <source>
        <dbReference type="ARBA" id="ARBA00023277"/>
    </source>
</evidence>
<dbReference type="Pfam" id="PF03087">
    <property type="entry name" value="BPS1"/>
    <property type="match status" value="2"/>
</dbReference>
<feature type="disulfide bond" evidence="13">
    <location>
        <begin position="53"/>
        <end position="68"/>
    </location>
</feature>
<evidence type="ECO:0000256" key="5">
    <source>
        <dbReference type="ARBA" id="ARBA00022729"/>
    </source>
</evidence>
<feature type="disulfide bond" evidence="13">
    <location>
        <begin position="62"/>
        <end position="74"/>
    </location>
</feature>
<dbReference type="PROSITE" id="PS00026">
    <property type="entry name" value="CHIT_BIND_I_1"/>
    <property type="match status" value="1"/>
</dbReference>
<feature type="chain" id="PRO_5036492775" description="chitinase" evidence="14">
    <location>
        <begin position="49"/>
        <end position="505"/>
    </location>
</feature>
<evidence type="ECO:0000256" key="6">
    <source>
        <dbReference type="ARBA" id="ARBA00022801"/>
    </source>
</evidence>
<gene>
    <name evidence="16" type="ORF">POTOM_016114</name>
</gene>
<dbReference type="OrthoDB" id="1701699at2759"/>
<keyword evidence="12" id="KW-0624">Polysaccharide degradation</keyword>
<dbReference type="GO" id="GO:0000272">
    <property type="term" value="P:polysaccharide catabolic process"/>
    <property type="evidence" value="ECO:0007669"/>
    <property type="project" value="UniProtKB-KW"/>
</dbReference>
<evidence type="ECO:0000256" key="12">
    <source>
        <dbReference type="ARBA" id="ARBA00023326"/>
    </source>
</evidence>
<evidence type="ECO:0000313" key="17">
    <source>
        <dbReference type="Proteomes" id="UP000886885"/>
    </source>
</evidence>
<dbReference type="SMART" id="SM00270">
    <property type="entry name" value="ChtBD1"/>
    <property type="match status" value="1"/>
</dbReference>
<sequence>MISILLYKYQSRNVLKHHQNPNSYIPEMRFWALTVLSLLLSLLLGVSSDTPLCGRDAGNATCPNDLCCSSAGYCGSTDAYCCAGCQSQCHNCIITESVFEEMLPDRNDSRCPGKGFYTYDAFINASKAYPEFGMTGDDDIKKRELAAFFGQTSQETSGRWIIGEETAPYTWGYCLVNETNPKSHYCDPNTNSAYPCVADKHYYGRGPIQLTWNHNYGRFGHELEKDLLYQPEKVAKDPVLSFKAALWFWMTQHPSGAPSCHEVITGQWSPSEADKEAGRKPGYGLLTNIITNGSECAKDEETRERNRIEYYLRYCDLLKVDPGDNLNCDDQKPFDDNGLLKMVDALLQTKECVYELQSILLRKGCREVGLATEIKKYFTRRKTVNKAIRKALKGMQNKANFSTSNGDHETTTIFNMIKEVEVVSLKELQSLLSFISGQRQRPLVVDAALLALVDQNTSRSDKIKGVQSQLENLELCIQDLDSGLKCLIRNLIKNRVSLLNILNHY</sequence>
<evidence type="ECO:0000256" key="1">
    <source>
        <dbReference type="ARBA" id="ARBA00000822"/>
    </source>
</evidence>
<feature type="domain" description="Chitin-binding type-1" evidence="15">
    <location>
        <begin position="50"/>
        <end position="91"/>
    </location>
</feature>
<dbReference type="Pfam" id="PF00187">
    <property type="entry name" value="Chitin_bind_1"/>
    <property type="match status" value="1"/>
</dbReference>
<feature type="disulfide bond" evidence="13">
    <location>
        <begin position="85"/>
        <end position="89"/>
    </location>
</feature>
<evidence type="ECO:0000313" key="16">
    <source>
        <dbReference type="EMBL" id="KAG6779719.1"/>
    </source>
</evidence>
<keyword evidence="7" id="KW-0611">Plant defense</keyword>
<keyword evidence="10" id="KW-0119">Carbohydrate metabolism</keyword>
<evidence type="ECO:0000256" key="14">
    <source>
        <dbReference type="SAM" id="SignalP"/>
    </source>
</evidence>
<keyword evidence="6" id="KW-0378">Hydrolase</keyword>
<dbReference type="InterPro" id="IPR004320">
    <property type="entry name" value="BPS1_pln"/>
</dbReference>
<dbReference type="GO" id="GO:0008061">
    <property type="term" value="F:chitin binding"/>
    <property type="evidence" value="ECO:0007669"/>
    <property type="project" value="UniProtKB-UniRule"/>
</dbReference>
<evidence type="ECO:0000256" key="3">
    <source>
        <dbReference type="ARBA" id="ARBA00012729"/>
    </source>
</evidence>
<evidence type="ECO:0000259" key="15">
    <source>
        <dbReference type="PROSITE" id="PS50941"/>
    </source>
</evidence>
<evidence type="ECO:0000256" key="11">
    <source>
        <dbReference type="ARBA" id="ARBA00023295"/>
    </source>
</evidence>
<evidence type="ECO:0000256" key="2">
    <source>
        <dbReference type="ARBA" id="ARBA00009373"/>
    </source>
</evidence>
<dbReference type="InterPro" id="IPR001002">
    <property type="entry name" value="Chitin-bd_1"/>
</dbReference>
<reference evidence="16" key="1">
    <citation type="journal article" date="2020" name="bioRxiv">
        <title>Hybrid origin of Populus tomentosa Carr. identified through genome sequencing and phylogenomic analysis.</title>
        <authorList>
            <person name="An X."/>
            <person name="Gao K."/>
            <person name="Chen Z."/>
            <person name="Li J."/>
            <person name="Yang X."/>
            <person name="Yang X."/>
            <person name="Zhou J."/>
            <person name="Guo T."/>
            <person name="Zhao T."/>
            <person name="Huang S."/>
            <person name="Miao D."/>
            <person name="Khan W.U."/>
            <person name="Rao P."/>
            <person name="Ye M."/>
            <person name="Lei B."/>
            <person name="Liao W."/>
            <person name="Wang J."/>
            <person name="Ji L."/>
            <person name="Li Y."/>
            <person name="Guo B."/>
            <person name="Mustafa N.S."/>
            <person name="Li S."/>
            <person name="Yun Q."/>
            <person name="Keller S.R."/>
            <person name="Mao J."/>
            <person name="Zhang R."/>
            <person name="Strauss S.H."/>
        </authorList>
    </citation>
    <scope>NUCLEOTIDE SEQUENCE</scope>
    <source>
        <strain evidence="16">GM15</strain>
        <tissue evidence="16">Leaf</tissue>
    </source>
</reference>
<comment type="catalytic activity">
    <reaction evidence="1">
        <text>Random endo-hydrolysis of N-acetyl-beta-D-glucosaminide (1-&gt;4)-beta-linkages in chitin and chitodextrins.</text>
        <dbReference type="EC" id="3.2.1.14"/>
    </reaction>
</comment>
<dbReference type="CDD" id="cd00035">
    <property type="entry name" value="ChtBD1"/>
    <property type="match status" value="1"/>
</dbReference>
<evidence type="ECO:0000256" key="9">
    <source>
        <dbReference type="ARBA" id="ARBA00023157"/>
    </source>
</evidence>
<dbReference type="InterPro" id="IPR018371">
    <property type="entry name" value="Chitin-binding_1_CS"/>
</dbReference>
<dbReference type="PANTHER" id="PTHR22595:SF171">
    <property type="entry name" value="BASIC ENDOCHITINASE B"/>
    <property type="match status" value="1"/>
</dbReference>
<keyword evidence="11" id="KW-0326">Glycosidase</keyword>
<dbReference type="GO" id="GO:0048367">
    <property type="term" value="P:shoot system development"/>
    <property type="evidence" value="ECO:0007669"/>
    <property type="project" value="InterPro"/>
</dbReference>
<organism evidence="16 17">
    <name type="scientific">Populus tomentosa</name>
    <name type="common">Chinese white poplar</name>
    <dbReference type="NCBI Taxonomy" id="118781"/>
    <lineage>
        <taxon>Eukaryota</taxon>
        <taxon>Viridiplantae</taxon>
        <taxon>Streptophyta</taxon>
        <taxon>Embryophyta</taxon>
        <taxon>Tracheophyta</taxon>
        <taxon>Spermatophyta</taxon>
        <taxon>Magnoliopsida</taxon>
        <taxon>eudicotyledons</taxon>
        <taxon>Gunneridae</taxon>
        <taxon>Pentapetalae</taxon>
        <taxon>rosids</taxon>
        <taxon>fabids</taxon>
        <taxon>Malpighiales</taxon>
        <taxon>Salicaceae</taxon>
        <taxon>Saliceae</taxon>
        <taxon>Populus</taxon>
    </lineage>
</organism>
<comment type="similarity">
    <text evidence="2">Belongs to the glycosyl hydrolase 19 family. Chitinase class I subfamily.</text>
</comment>
<dbReference type="PROSITE" id="PS00774">
    <property type="entry name" value="CHITINASE_19_2"/>
    <property type="match status" value="1"/>
</dbReference>
<dbReference type="GO" id="GO:0048364">
    <property type="term" value="P:root development"/>
    <property type="evidence" value="ECO:0007669"/>
    <property type="project" value="InterPro"/>
</dbReference>
<dbReference type="FunFam" id="3.30.20.10:FF:000001">
    <property type="entry name" value="Endochitinase (Chitinase)"/>
    <property type="match status" value="1"/>
</dbReference>
<keyword evidence="8" id="KW-0146">Chitin degradation</keyword>
<dbReference type="EMBL" id="JAAWWB010000007">
    <property type="protein sequence ID" value="KAG6779719.1"/>
    <property type="molecule type" value="Genomic_DNA"/>
</dbReference>
<dbReference type="GO" id="GO:0050832">
    <property type="term" value="P:defense response to fungus"/>
    <property type="evidence" value="ECO:0007669"/>
    <property type="project" value="TreeGrafter"/>
</dbReference>
<evidence type="ECO:0000256" key="13">
    <source>
        <dbReference type="PROSITE-ProRule" id="PRU00261"/>
    </source>
</evidence>
<comment type="caution">
    <text evidence="16">The sequence shown here is derived from an EMBL/GenBank/DDBJ whole genome shotgun (WGS) entry which is preliminary data.</text>
</comment>
<dbReference type="PROSITE" id="PS00773">
    <property type="entry name" value="CHITINASE_19_1"/>
    <property type="match status" value="1"/>
</dbReference>
<dbReference type="PROSITE" id="PS50941">
    <property type="entry name" value="CHIT_BIND_I_2"/>
    <property type="match status" value="1"/>
</dbReference>
<feature type="disulfide bond" evidence="13">
    <location>
        <begin position="67"/>
        <end position="81"/>
    </location>
</feature>
<keyword evidence="9 13" id="KW-1015">Disulfide bond</keyword>
<dbReference type="Proteomes" id="UP000886885">
    <property type="component" value="Chromosome 4A"/>
</dbReference>
<feature type="signal peptide" evidence="14">
    <location>
        <begin position="1"/>
        <end position="48"/>
    </location>
</feature>